<evidence type="ECO:0000313" key="6">
    <source>
        <dbReference type="EMBL" id="GFS23904.1"/>
    </source>
</evidence>
<accession>A0AAV4JP70</accession>
<proteinExistence type="predicted"/>
<dbReference type="PANTHER" id="PTHR23121">
    <property type="entry name" value="SODIUM-DEPENDENT GLUCOSE TRANSPORTER 1"/>
    <property type="match status" value="1"/>
</dbReference>
<evidence type="ECO:0000256" key="5">
    <source>
        <dbReference type="SAM" id="Phobius"/>
    </source>
</evidence>
<sequence>MTKSASKQREHETSNAEEGKNLFSIDTDGSASVRPFSAEPSSVQAFTNHVQEDTEASAMLGSHGSTVRPSPLKRSNIVAEFRRKCREDAVYSENLKHSLCLALALFAVGVTESQGGPTFLDLQIITDTDVGQASAFFTSHSCGCLLGSLTSGYISERKVNASFTLMLSLLAMGIGVIAMPYCAIFETMVAMRGLIGACGGFIGTSMLRNEVEYILCHNKKTNQ</sequence>
<name>A0AAV4JP70_9GAST</name>
<evidence type="ECO:0000313" key="7">
    <source>
        <dbReference type="Proteomes" id="UP000762676"/>
    </source>
</evidence>
<feature type="region of interest" description="Disordered" evidence="4">
    <location>
        <begin position="1"/>
        <end position="28"/>
    </location>
</feature>
<evidence type="ECO:0000256" key="4">
    <source>
        <dbReference type="SAM" id="MobiDB-lite"/>
    </source>
</evidence>
<keyword evidence="7" id="KW-1185">Reference proteome</keyword>
<dbReference type="InterPro" id="IPR036259">
    <property type="entry name" value="MFS_trans_sf"/>
</dbReference>
<gene>
    <name evidence="6" type="ORF">ElyMa_006988800</name>
</gene>
<feature type="compositionally biased region" description="Basic and acidic residues" evidence="4">
    <location>
        <begin position="7"/>
        <end position="20"/>
    </location>
</feature>
<evidence type="ECO:0000256" key="1">
    <source>
        <dbReference type="ARBA" id="ARBA00022692"/>
    </source>
</evidence>
<keyword evidence="2 5" id="KW-1133">Transmembrane helix</keyword>
<organism evidence="6 7">
    <name type="scientific">Elysia marginata</name>
    <dbReference type="NCBI Taxonomy" id="1093978"/>
    <lineage>
        <taxon>Eukaryota</taxon>
        <taxon>Metazoa</taxon>
        <taxon>Spiralia</taxon>
        <taxon>Lophotrochozoa</taxon>
        <taxon>Mollusca</taxon>
        <taxon>Gastropoda</taxon>
        <taxon>Heterobranchia</taxon>
        <taxon>Euthyneura</taxon>
        <taxon>Panpulmonata</taxon>
        <taxon>Sacoglossa</taxon>
        <taxon>Placobranchoidea</taxon>
        <taxon>Plakobranchidae</taxon>
        <taxon>Elysia</taxon>
    </lineage>
</organism>
<evidence type="ECO:0000256" key="2">
    <source>
        <dbReference type="ARBA" id="ARBA00022989"/>
    </source>
</evidence>
<keyword evidence="3 5" id="KW-0472">Membrane</keyword>
<dbReference type="Gene3D" id="1.20.1250.20">
    <property type="entry name" value="MFS general substrate transporter like domains"/>
    <property type="match status" value="1"/>
</dbReference>
<dbReference type="Proteomes" id="UP000762676">
    <property type="component" value="Unassembled WGS sequence"/>
</dbReference>
<dbReference type="SUPFAM" id="SSF103473">
    <property type="entry name" value="MFS general substrate transporter"/>
    <property type="match status" value="1"/>
</dbReference>
<dbReference type="EMBL" id="BMAT01013975">
    <property type="protein sequence ID" value="GFS23904.1"/>
    <property type="molecule type" value="Genomic_DNA"/>
</dbReference>
<keyword evidence="6" id="KW-0813">Transport</keyword>
<reference evidence="6 7" key="1">
    <citation type="journal article" date="2021" name="Elife">
        <title>Chloroplast acquisition without the gene transfer in kleptoplastic sea slugs, Plakobranchus ocellatus.</title>
        <authorList>
            <person name="Maeda T."/>
            <person name="Takahashi S."/>
            <person name="Yoshida T."/>
            <person name="Shimamura S."/>
            <person name="Takaki Y."/>
            <person name="Nagai Y."/>
            <person name="Toyoda A."/>
            <person name="Suzuki Y."/>
            <person name="Arimoto A."/>
            <person name="Ishii H."/>
            <person name="Satoh N."/>
            <person name="Nishiyama T."/>
            <person name="Hasebe M."/>
            <person name="Maruyama T."/>
            <person name="Minagawa J."/>
            <person name="Obokata J."/>
            <person name="Shigenobu S."/>
        </authorList>
    </citation>
    <scope>NUCLEOTIDE SEQUENCE [LARGE SCALE GENOMIC DNA]</scope>
</reference>
<dbReference type="AlphaFoldDB" id="A0AAV4JP70"/>
<dbReference type="PANTHER" id="PTHR23121:SF9">
    <property type="entry name" value="SODIUM-DEPENDENT GLUCOSE TRANSPORTER 1"/>
    <property type="match status" value="1"/>
</dbReference>
<keyword evidence="6" id="KW-0762">Sugar transport</keyword>
<keyword evidence="1 5" id="KW-0812">Transmembrane</keyword>
<evidence type="ECO:0000256" key="3">
    <source>
        <dbReference type="ARBA" id="ARBA00023136"/>
    </source>
</evidence>
<protein>
    <submittedName>
        <fullName evidence="6">Sodium-dependent glucose transporter 1</fullName>
    </submittedName>
</protein>
<comment type="caution">
    <text evidence="6">The sequence shown here is derived from an EMBL/GenBank/DDBJ whole genome shotgun (WGS) entry which is preliminary data.</text>
</comment>
<feature type="transmembrane region" description="Helical" evidence="5">
    <location>
        <begin position="163"/>
        <end position="184"/>
    </location>
</feature>